<dbReference type="PANTHER" id="PTHR19959:SF119">
    <property type="entry name" value="FUNGAL LIPASE-LIKE DOMAIN-CONTAINING PROTEIN"/>
    <property type="match status" value="1"/>
</dbReference>
<dbReference type="PANTHER" id="PTHR19959">
    <property type="entry name" value="KINESIN LIGHT CHAIN"/>
    <property type="match status" value="1"/>
</dbReference>
<evidence type="ECO:0000259" key="1">
    <source>
        <dbReference type="Pfam" id="PF12770"/>
    </source>
</evidence>
<dbReference type="Proteomes" id="UP000185696">
    <property type="component" value="Unassembled WGS sequence"/>
</dbReference>
<dbReference type="SUPFAM" id="SSF48452">
    <property type="entry name" value="TPR-like"/>
    <property type="match status" value="2"/>
</dbReference>
<organism evidence="2 3">
    <name type="scientific">Actinophytocola xinjiangensis</name>
    <dbReference type="NCBI Taxonomy" id="485602"/>
    <lineage>
        <taxon>Bacteria</taxon>
        <taxon>Bacillati</taxon>
        <taxon>Actinomycetota</taxon>
        <taxon>Actinomycetes</taxon>
        <taxon>Pseudonocardiales</taxon>
        <taxon>Pseudonocardiaceae</taxon>
    </lineage>
</organism>
<dbReference type="InterPro" id="IPR024983">
    <property type="entry name" value="CHAT_dom"/>
</dbReference>
<reference evidence="2 3" key="1">
    <citation type="submission" date="2016-12" db="EMBL/GenBank/DDBJ databases">
        <title>The draft genome sequence of Actinophytocola xinjiangensis.</title>
        <authorList>
            <person name="Wang W."/>
            <person name="Yuan L."/>
        </authorList>
    </citation>
    <scope>NUCLEOTIDE SEQUENCE [LARGE SCALE GENOMIC DNA]</scope>
    <source>
        <strain evidence="2 3">CGMCC 4.4663</strain>
    </source>
</reference>
<name>A0A7Z0WLZ6_9PSEU</name>
<evidence type="ECO:0000313" key="3">
    <source>
        <dbReference type="Proteomes" id="UP000185696"/>
    </source>
</evidence>
<dbReference type="InterPro" id="IPR011990">
    <property type="entry name" value="TPR-like_helical_dom_sf"/>
</dbReference>
<sequence>MGADLADYSGVERSFVELWERLGHHERTGEVAALHDTEALVDILRPYSVFLAPERGLPPLVVDWEVTLLLATWHHAVGQTAQAAALFSMVNVVAPDAVPEPLRERVRALPVPDVTDLTGAGNESLKAFARWEAEGDRDALEGMVRLSSWAAAGIPDGHPDKPVFLTNLCAGLRGRFSVTGDTADLDNAVAVGWAAVGLAPDDHPELGLILNNLSFACYGRFPRSRSAADLDHAVDLARRAATLAGAPVATCLFNAATALMVRHELRDDLDDLDQSVDTFRRAAASGADPPLLANVLANLALALRTRYNRLGTTADIDAATQAAEDAVAACPAHHPRLAHCLTVIGQVRTARFRHSRDPRDLEIAVDAARRAVAATRDGDPALADRLDTLGLALLRQDVPEAVRVLERAVAVEPDAQYLVSLGRARARLFEETGDLADLDAAVDAGRRGLGEGDQVGAMVALAATLQVRADRMPALDDLDEAIGLLRRVENITSAGHPARANALSELGGAYSARFQITSDLADLDAGIDATRQVVGRDDPERVVDVTNLAGAYQLRFGRTEDLADLRTAVEWGQEALRITPEDHASRAGAEFHLGRAMQSRYERTGEPADLDEAVRLFDSAEARSRTEPVSHAKMLSNLGAALRHRYERRDEPADGDRAIDLSRRAVEVVPAAHPDRAIYLANLTTALFTRATRTGAPQDIEAAVGAARQAVRLTEGQGLGHAINLTTLATALRRRHELTSALTDLDEAIGANRQAVAVAPTDHPLRVVMLSNLSVALMSRYHRTRDAAVLDELIDASLAAVDATPADHAGRPRVLANHANALHQRHLLTGDPGDAEDGLRALRTALRLTPPDHPNRMLYLGNLALALQDRYTRTADPADLDAVIEAGRAAVAAAPAGHPGGGRCRYNLGRALLLRARKSDVDTAVALFKEVAGDDIVPTELRVRGARSWGATAAVLENWAEAVAGYRTAIELLPVLAWHGLDRDDRVSVLGEFAGLASDAAAAALRLGDQEQALRLLEHGRGVLLAQALDARDDLGELSAVDPGLADRVRAVRAELDAAAPDLLTGEPEPDPTERRRALAREWDTLLARARALPGLAGFLRPPSLDRLRGAAAGGPVVVVNVHRDRCDALILTTAGLTTVGLRDLDEDAVARRATALLEALTHTGSATGLWRARQMLTRLLGWLWDTVARPVLDALPGDPERLWWCPTGLLTFLPVHAAGHHGSGDTLLDRVTCSYTPTLRALAETRAGATGAASLLAVGQPATPGLTPLPNAATEIADLAALVPGATVLTGEDATRAAVLAALPAHTHLHFAGHGSQDPLDPAGGALYCADHQRTAPITVGDIARLRLDRAELVFLSACETARGVLTVPDEALHLAGALRLAGFTHVVATQWVVSDAHAARIAARFYAGLGGGASPLASDRAATALRDAVARLRAENPDPVLWASYVHTGP</sequence>
<keyword evidence="3" id="KW-1185">Reference proteome</keyword>
<dbReference type="Gene3D" id="1.25.40.10">
    <property type="entry name" value="Tetratricopeptide repeat domain"/>
    <property type="match status" value="4"/>
</dbReference>
<dbReference type="EMBL" id="MSIF01000008">
    <property type="protein sequence ID" value="OLF09810.1"/>
    <property type="molecule type" value="Genomic_DNA"/>
</dbReference>
<evidence type="ECO:0000313" key="2">
    <source>
        <dbReference type="EMBL" id="OLF09810.1"/>
    </source>
</evidence>
<gene>
    <name evidence="2" type="ORF">BLA60_18750</name>
</gene>
<protein>
    <recommendedName>
        <fullName evidence="1">CHAT domain-containing protein</fullName>
    </recommendedName>
</protein>
<dbReference type="OrthoDB" id="3206999at2"/>
<dbReference type="RefSeq" id="WP_075134201.1">
    <property type="nucleotide sequence ID" value="NZ_MSIF01000008.1"/>
</dbReference>
<proteinExistence type="predicted"/>
<accession>A0A7Z0WLZ6</accession>
<feature type="domain" description="CHAT" evidence="1">
    <location>
        <begin position="1179"/>
        <end position="1451"/>
    </location>
</feature>
<dbReference type="Pfam" id="PF12770">
    <property type="entry name" value="CHAT"/>
    <property type="match status" value="1"/>
</dbReference>
<comment type="caution">
    <text evidence="2">The sequence shown here is derived from an EMBL/GenBank/DDBJ whole genome shotgun (WGS) entry which is preliminary data.</text>
</comment>